<dbReference type="InterPro" id="IPR051679">
    <property type="entry name" value="DASS-Related_Transporters"/>
</dbReference>
<proteinExistence type="predicted"/>
<feature type="transmembrane region" description="Helical" evidence="6">
    <location>
        <begin position="78"/>
        <end position="102"/>
    </location>
</feature>
<feature type="transmembrane region" description="Helical" evidence="6">
    <location>
        <begin position="464"/>
        <end position="484"/>
    </location>
</feature>
<dbReference type="EMBL" id="NFJD01000001">
    <property type="protein sequence ID" value="OUO57318.1"/>
    <property type="molecule type" value="Genomic_DNA"/>
</dbReference>
<feature type="transmembrane region" description="Helical" evidence="6">
    <location>
        <begin position="333"/>
        <end position="357"/>
    </location>
</feature>
<comment type="subcellular location">
    <subcellularLocation>
        <location evidence="1">Cell membrane</location>
        <topology evidence="1">Multi-pass membrane protein</topology>
    </subcellularLocation>
</comment>
<dbReference type="PANTHER" id="PTHR43652">
    <property type="entry name" value="BASIC AMINO ACID ANTIPORTER YFCC-RELATED"/>
    <property type="match status" value="1"/>
</dbReference>
<reference evidence="8" key="1">
    <citation type="submission" date="2017-04" db="EMBL/GenBank/DDBJ databases">
        <title>Function of individual gut microbiota members based on whole genome sequencing of pure cultures obtained from chicken caecum.</title>
        <authorList>
            <person name="Medvecky M."/>
            <person name="Cejkova D."/>
            <person name="Polansky O."/>
            <person name="Karasova D."/>
            <person name="Kubasova T."/>
            <person name="Cizek A."/>
            <person name="Rychlik I."/>
        </authorList>
    </citation>
    <scope>NUCLEOTIDE SEQUENCE [LARGE SCALE GENOMIC DNA]</scope>
    <source>
        <strain evidence="8">An273</strain>
    </source>
</reference>
<dbReference type="Pfam" id="PF03606">
    <property type="entry name" value="DcuC"/>
    <property type="match status" value="1"/>
</dbReference>
<evidence type="ECO:0000256" key="4">
    <source>
        <dbReference type="ARBA" id="ARBA00022989"/>
    </source>
</evidence>
<keyword evidence="3 6" id="KW-0812">Transmembrane</keyword>
<dbReference type="RefSeq" id="WP_087286401.1">
    <property type="nucleotide sequence ID" value="NZ_NFJD01000001.1"/>
</dbReference>
<protein>
    <recommendedName>
        <fullName evidence="9">C4-dicarboxylate ABC transporter</fullName>
    </recommendedName>
</protein>
<feature type="transmembrane region" description="Helical" evidence="6">
    <location>
        <begin position="12"/>
        <end position="30"/>
    </location>
</feature>
<feature type="transmembrane region" description="Helical" evidence="6">
    <location>
        <begin position="377"/>
        <end position="397"/>
    </location>
</feature>
<gene>
    <name evidence="7" type="ORF">B5F75_00645</name>
</gene>
<keyword evidence="8" id="KW-1185">Reference proteome</keyword>
<dbReference type="PANTHER" id="PTHR43652:SF2">
    <property type="entry name" value="BASIC AMINO ACID ANTIPORTER YFCC-RELATED"/>
    <property type="match status" value="1"/>
</dbReference>
<feature type="transmembrane region" description="Helical" evidence="6">
    <location>
        <begin position="202"/>
        <end position="220"/>
    </location>
</feature>
<evidence type="ECO:0000313" key="8">
    <source>
        <dbReference type="Proteomes" id="UP000196368"/>
    </source>
</evidence>
<name>A0A1Y4DK57_9BACT</name>
<evidence type="ECO:0000256" key="2">
    <source>
        <dbReference type="ARBA" id="ARBA00022475"/>
    </source>
</evidence>
<evidence type="ECO:0000256" key="6">
    <source>
        <dbReference type="SAM" id="Phobius"/>
    </source>
</evidence>
<feature type="transmembrane region" description="Helical" evidence="6">
    <location>
        <begin position="258"/>
        <end position="279"/>
    </location>
</feature>
<evidence type="ECO:0000256" key="1">
    <source>
        <dbReference type="ARBA" id="ARBA00004651"/>
    </source>
</evidence>
<evidence type="ECO:0000256" key="5">
    <source>
        <dbReference type="ARBA" id="ARBA00023136"/>
    </source>
</evidence>
<evidence type="ECO:0000313" key="7">
    <source>
        <dbReference type="EMBL" id="OUO57318.1"/>
    </source>
</evidence>
<feature type="transmembrane region" description="Helical" evidence="6">
    <location>
        <begin position="435"/>
        <end position="457"/>
    </location>
</feature>
<dbReference type="InterPro" id="IPR018385">
    <property type="entry name" value="C4_dicarb_anaerob_car-like"/>
</dbReference>
<keyword evidence="5 6" id="KW-0472">Membrane</keyword>
<keyword evidence="4 6" id="KW-1133">Transmembrane helix</keyword>
<dbReference type="AlphaFoldDB" id="A0A1Y4DK57"/>
<keyword evidence="2" id="KW-1003">Cell membrane</keyword>
<feature type="transmembrane region" description="Helical" evidence="6">
    <location>
        <begin position="140"/>
        <end position="159"/>
    </location>
</feature>
<feature type="transmembrane region" description="Helical" evidence="6">
    <location>
        <begin position="166"/>
        <end position="190"/>
    </location>
</feature>
<evidence type="ECO:0000256" key="3">
    <source>
        <dbReference type="ARBA" id="ARBA00022692"/>
    </source>
</evidence>
<dbReference type="Proteomes" id="UP000196368">
    <property type="component" value="Unassembled WGS sequence"/>
</dbReference>
<feature type="transmembrane region" description="Helical" evidence="6">
    <location>
        <begin position="114"/>
        <end position="134"/>
    </location>
</feature>
<dbReference type="OrthoDB" id="255482at2"/>
<dbReference type="GO" id="GO:0005886">
    <property type="term" value="C:plasma membrane"/>
    <property type="evidence" value="ECO:0007669"/>
    <property type="project" value="UniProtKB-SubCell"/>
</dbReference>
<organism evidence="7 8">
    <name type="scientific">Candidatus Avelusimicrobium gallicola</name>
    <dbReference type="NCBI Taxonomy" id="2562704"/>
    <lineage>
        <taxon>Bacteria</taxon>
        <taxon>Pseudomonadati</taxon>
        <taxon>Elusimicrobiota</taxon>
        <taxon>Elusimicrobia</taxon>
        <taxon>Elusimicrobiales</taxon>
        <taxon>Elusimicrobiaceae</taxon>
        <taxon>Candidatus Avelusimicrobium</taxon>
    </lineage>
</organism>
<comment type="caution">
    <text evidence="7">The sequence shown here is derived from an EMBL/GenBank/DDBJ whole genome shotgun (WGS) entry which is preliminary data.</text>
</comment>
<evidence type="ECO:0008006" key="9">
    <source>
        <dbReference type="Google" id="ProtNLM"/>
    </source>
</evidence>
<accession>A0A1Y4DK57</accession>
<feature type="transmembrane region" description="Helical" evidence="6">
    <location>
        <begin position="299"/>
        <end position="321"/>
    </location>
</feature>
<sequence>MSKILSKIKLNTFAIILSIVAVVAVLTWIVPSGAYDKMDVDGRQVVVAGTYHPVPANPQGLFDVLKAPIQGFSNTAEVIVFLLVIGGVLAVVEKTGAIAAGIQAASGFFQRKPHLRFMFIPLGIIVFSLCGATFGMCEEALIFIPIFIPLALSLGYDSALGTAIPFIGAGVGFAAAFTNPFTVGIAQGIAQVPLYSGIGYRFIIWIICTTVVITWLSVYARKIRKDPTKSLTYEFDIEKRKELKLNKEETRMTRRQKWVLVAFGLGMLTLIAGVLKPQLCSMIKGMWGVDLMQMLHLEASGWYITEIAALFLGVGFLCGFLGKMSMQKFTDAFFDGVRGMAEIAMLLCFAQAIVIIANNGHILDTLLNWMSGAISRLHPVCASWAAMVLQTVIDFFIPSGSGKAVLTMPILAPLADLIGITRQTMVLAFQLGGSWMNMVIPTDPVTIAAIGFARIAYPKWLKWMLPLLAVMYLLSFVLLIPPYLMKWQ</sequence>